<proteinExistence type="predicted"/>
<accession>A0A7S3L3N9</accession>
<organism evidence="2">
    <name type="scientific">Amphora coffeiformis</name>
    <dbReference type="NCBI Taxonomy" id="265554"/>
    <lineage>
        <taxon>Eukaryota</taxon>
        <taxon>Sar</taxon>
        <taxon>Stramenopiles</taxon>
        <taxon>Ochrophyta</taxon>
        <taxon>Bacillariophyta</taxon>
        <taxon>Bacillariophyceae</taxon>
        <taxon>Bacillariophycidae</taxon>
        <taxon>Thalassiophysales</taxon>
        <taxon>Catenulaceae</taxon>
        <taxon>Amphora</taxon>
    </lineage>
</organism>
<gene>
    <name evidence="2" type="ORF">ACOF00016_LOCUS6456</name>
</gene>
<dbReference type="EMBL" id="HBIM01007574">
    <property type="protein sequence ID" value="CAE0408740.1"/>
    <property type="molecule type" value="Transcribed_RNA"/>
</dbReference>
<reference evidence="2" key="1">
    <citation type="submission" date="2021-01" db="EMBL/GenBank/DDBJ databases">
        <authorList>
            <person name="Corre E."/>
            <person name="Pelletier E."/>
            <person name="Niang G."/>
            <person name="Scheremetjew M."/>
            <person name="Finn R."/>
            <person name="Kale V."/>
            <person name="Holt S."/>
            <person name="Cochrane G."/>
            <person name="Meng A."/>
            <person name="Brown T."/>
            <person name="Cohen L."/>
        </authorList>
    </citation>
    <scope>NUCLEOTIDE SEQUENCE</scope>
    <source>
        <strain evidence="2">CCMP127</strain>
    </source>
</reference>
<protein>
    <recommendedName>
        <fullName evidence="1">VOC domain-containing protein</fullName>
    </recommendedName>
</protein>
<dbReference type="SUPFAM" id="SSF54593">
    <property type="entry name" value="Glyoxalase/Bleomycin resistance protein/Dihydroxybiphenyl dioxygenase"/>
    <property type="match status" value="1"/>
</dbReference>
<dbReference type="AlphaFoldDB" id="A0A7S3L3N9"/>
<dbReference type="PANTHER" id="PTHR40280:SF1">
    <property type="entry name" value="VOC DOMAIN-CONTAINING PROTEIN"/>
    <property type="match status" value="1"/>
</dbReference>
<evidence type="ECO:0000259" key="1">
    <source>
        <dbReference type="PROSITE" id="PS51819"/>
    </source>
</evidence>
<dbReference type="InterPro" id="IPR029068">
    <property type="entry name" value="Glyas_Bleomycin-R_OHBP_Dase"/>
</dbReference>
<feature type="domain" description="VOC" evidence="1">
    <location>
        <begin position="81"/>
        <end position="204"/>
    </location>
</feature>
<dbReference type="PANTHER" id="PTHR40280">
    <property type="entry name" value="BLR6907 PROTEIN"/>
    <property type="match status" value="1"/>
</dbReference>
<name>A0A7S3L3N9_9STRA</name>
<dbReference type="Gene3D" id="3.10.180.10">
    <property type="entry name" value="2,3-Dihydroxybiphenyl 1,2-Dioxygenase, domain 1"/>
    <property type="match status" value="1"/>
</dbReference>
<dbReference type="PROSITE" id="PS51819">
    <property type="entry name" value="VOC"/>
    <property type="match status" value="1"/>
</dbReference>
<dbReference type="InterPro" id="IPR037523">
    <property type="entry name" value="VOC_core"/>
</dbReference>
<sequence>MEISSYAISVKGRNWRRNVFTLHLIGILILSNSVTAFTTGRANNKSDSCRSIMQFALASTAEATTGEQEASSVVDTSTMTLLEHVNLNVPSHEFILPFYYEILGLGMDPRKVANLRYQETGKMTLWANCGASQFHLPYGEQAQTIPGHIGLQYADEQSLQALEDRLKANPDAYERCQKSPDARTGKDAIHIVDKYGNQFTCRIGTSRVDGSWKQPIIGTSTGDVEQWGEDVVNRFGRDSCAAACAGIAYVEFFSPRGTAEKIALFYDSVFDATTSVVQDTTGPVAVIAFGRVTAQGLADQALLFRETDEPIPPYDGHHVAMYVGQSAADFDQAYKNAELANVVWVNPRFSDKADTLKGAQKWKQFRFKNIVDMDTGKPIFELEHEIRSVEHEAWPGKQVLGLY</sequence>
<evidence type="ECO:0000313" key="2">
    <source>
        <dbReference type="EMBL" id="CAE0408740.1"/>
    </source>
</evidence>